<evidence type="ECO:0000313" key="2">
    <source>
        <dbReference type="Proteomes" id="UP001055811"/>
    </source>
</evidence>
<gene>
    <name evidence="1" type="ORF">L2E82_39006</name>
</gene>
<evidence type="ECO:0000313" key="1">
    <source>
        <dbReference type="EMBL" id="KAI3709246.1"/>
    </source>
</evidence>
<comment type="caution">
    <text evidence="1">The sequence shown here is derived from an EMBL/GenBank/DDBJ whole genome shotgun (WGS) entry which is preliminary data.</text>
</comment>
<proteinExistence type="predicted"/>
<dbReference type="Proteomes" id="UP001055811">
    <property type="component" value="Linkage Group LG07"/>
</dbReference>
<dbReference type="EMBL" id="CM042015">
    <property type="protein sequence ID" value="KAI3709246.1"/>
    <property type="molecule type" value="Genomic_DNA"/>
</dbReference>
<name>A0ACB9AHM6_CICIN</name>
<sequence length="915" mass="105099">MATIKCCVHLDSYDAKKLNSVLQFSDRGLIFAFTSVTNNSFSKLKQVRVSKLDTELSDVSQSNSFDRPVDLSDQNVVSRSPKLYGEFRKGKRSIWKRLDGMKNVAKDSKAMDNSTNEIKSEHEIGSSNLLYENDNTFYEKLSSNGPESSLHHCNFILEKLENSGRDDEALKFFKWMRINGKLKHNMNAYKLALRVLGRRQDWEEAERLIQQMQTESSCELTFHIFNTLIFSCYKRGLVTAGRKWFQMMLDKKVHPNVATFGMIMSLYQKGSVLDDAEFAFSQMRNFKIVCHSAYSAMITMYTRVGLYEKAEEIIEFLKEDKVVLNQENWLVVLNAYSQQGKLNEAEKVLKSMHSSGFSPHIVAYNTLITGYGKISKMESAERIFHELISSGLKPDESTYRTMIEGWGRVQNFKEAERYYNEMSSLNFKPNSSNLYTMINLQAKNEDESGAIRTIKDMMKIGCQFSSILSIVLQAYEKAERFEKVPSVITGTLYNHVLNNQTSCSILVMAYVKHGLIDDTIQVLRIKKWKDKVFEDSLYHLLICSCKELDYLENSIKIYTSMPKPEKPNLHITCSMIDIYTRLNNFQEAETLYTKLKSKGVSLDLIAFSIVVRMYIKSGSLNNACSVLEEMEKQKEIVPDIYLIRDMLRIYQRLGMVNKLADLYYKILKLGVIWDQEMYNCVINCCARALPIDELSRLFNEMIHNGFSPNTTTYNVILDVYGKSGLFKKVRQVFWMAKKQGTVDIISYNTVVSAYGKSQDLRNMASVARRMKFNGFSVSLEAYNSMLDAYGKAGEMEKFKNVLLRMKESNCGSDCYTYNIMINIYGEKGWIDEVGDVLMELKECGMSLDLCGYNSLIKAYGIAGMVEEAVDLVKEMRKNGVEPDRITYTNLVIALQKNDMVLEALKWSLWIKQMGI</sequence>
<protein>
    <submittedName>
        <fullName evidence="1">Uncharacterized protein</fullName>
    </submittedName>
</protein>
<accession>A0ACB9AHM6</accession>
<keyword evidence="2" id="KW-1185">Reference proteome</keyword>
<reference evidence="1 2" key="2">
    <citation type="journal article" date="2022" name="Mol. Ecol. Resour.">
        <title>The genomes of chicory, endive, great burdock and yacon provide insights into Asteraceae paleo-polyploidization history and plant inulin production.</title>
        <authorList>
            <person name="Fan W."/>
            <person name="Wang S."/>
            <person name="Wang H."/>
            <person name="Wang A."/>
            <person name="Jiang F."/>
            <person name="Liu H."/>
            <person name="Zhao H."/>
            <person name="Xu D."/>
            <person name="Zhang Y."/>
        </authorList>
    </citation>
    <scope>NUCLEOTIDE SEQUENCE [LARGE SCALE GENOMIC DNA]</scope>
    <source>
        <strain evidence="2">cv. Punajuju</strain>
        <tissue evidence="1">Leaves</tissue>
    </source>
</reference>
<organism evidence="1 2">
    <name type="scientific">Cichorium intybus</name>
    <name type="common">Chicory</name>
    <dbReference type="NCBI Taxonomy" id="13427"/>
    <lineage>
        <taxon>Eukaryota</taxon>
        <taxon>Viridiplantae</taxon>
        <taxon>Streptophyta</taxon>
        <taxon>Embryophyta</taxon>
        <taxon>Tracheophyta</taxon>
        <taxon>Spermatophyta</taxon>
        <taxon>Magnoliopsida</taxon>
        <taxon>eudicotyledons</taxon>
        <taxon>Gunneridae</taxon>
        <taxon>Pentapetalae</taxon>
        <taxon>asterids</taxon>
        <taxon>campanulids</taxon>
        <taxon>Asterales</taxon>
        <taxon>Asteraceae</taxon>
        <taxon>Cichorioideae</taxon>
        <taxon>Cichorieae</taxon>
        <taxon>Cichoriinae</taxon>
        <taxon>Cichorium</taxon>
    </lineage>
</organism>
<reference evidence="2" key="1">
    <citation type="journal article" date="2022" name="Mol. Ecol. Resour.">
        <title>The genomes of chicory, endive, great burdock and yacon provide insights into Asteraceae palaeo-polyploidization history and plant inulin production.</title>
        <authorList>
            <person name="Fan W."/>
            <person name="Wang S."/>
            <person name="Wang H."/>
            <person name="Wang A."/>
            <person name="Jiang F."/>
            <person name="Liu H."/>
            <person name="Zhao H."/>
            <person name="Xu D."/>
            <person name="Zhang Y."/>
        </authorList>
    </citation>
    <scope>NUCLEOTIDE SEQUENCE [LARGE SCALE GENOMIC DNA]</scope>
    <source>
        <strain evidence="2">cv. Punajuju</strain>
    </source>
</reference>